<dbReference type="GO" id="GO:0015275">
    <property type="term" value="F:stretch-activated, monoatomic cation-selective, calcium channel activity"/>
    <property type="evidence" value="ECO:0007669"/>
    <property type="project" value="TreeGrafter"/>
</dbReference>
<keyword evidence="5" id="KW-0325">Glycoprotein</keyword>
<evidence type="ECO:0000256" key="6">
    <source>
        <dbReference type="ARBA" id="ARBA00029445"/>
    </source>
</evidence>
<gene>
    <name evidence="7" type="ORF">TREES_T100021061</name>
</gene>
<proteinExistence type="inferred from homology"/>
<protein>
    <submittedName>
        <fullName evidence="7">Transmembrane protein FAM155A</fullName>
    </submittedName>
</protein>
<evidence type="ECO:0000256" key="2">
    <source>
        <dbReference type="ARBA" id="ARBA00022692"/>
    </source>
</evidence>
<dbReference type="GO" id="GO:0005886">
    <property type="term" value="C:plasma membrane"/>
    <property type="evidence" value="ECO:0007669"/>
    <property type="project" value="TreeGrafter"/>
</dbReference>
<dbReference type="PANTHER" id="PTHR15819:SF9">
    <property type="entry name" value="NALCN CHANNEL AUXILIARY FACTOR 1"/>
    <property type="match status" value="1"/>
</dbReference>
<organism evidence="7 8">
    <name type="scientific">Tupaia chinensis</name>
    <name type="common">Chinese tree shrew</name>
    <name type="synonym">Tupaia belangeri chinensis</name>
    <dbReference type="NCBI Taxonomy" id="246437"/>
    <lineage>
        <taxon>Eukaryota</taxon>
        <taxon>Metazoa</taxon>
        <taxon>Chordata</taxon>
        <taxon>Craniata</taxon>
        <taxon>Vertebrata</taxon>
        <taxon>Euteleostomi</taxon>
        <taxon>Mammalia</taxon>
        <taxon>Eutheria</taxon>
        <taxon>Euarchontoglires</taxon>
        <taxon>Scandentia</taxon>
        <taxon>Tupaiidae</taxon>
        <taxon>Tupaia</taxon>
    </lineage>
</organism>
<evidence type="ECO:0000313" key="7">
    <source>
        <dbReference type="EMBL" id="ELW47448.1"/>
    </source>
</evidence>
<keyword evidence="3" id="KW-1133">Transmembrane helix</keyword>
<dbReference type="InParanoid" id="L9JAS1"/>
<dbReference type="PANTHER" id="PTHR15819">
    <property type="entry name" value="TRANSMEMBRANE PROTEIN FAM155"/>
    <property type="match status" value="1"/>
</dbReference>
<comment type="subcellular location">
    <subcellularLocation>
        <location evidence="1">Membrane</location>
        <topology evidence="1">Multi-pass membrane protein</topology>
    </subcellularLocation>
</comment>
<reference evidence="8" key="2">
    <citation type="journal article" date="2013" name="Nat. Commun.">
        <title>Genome of the Chinese tree shrew.</title>
        <authorList>
            <person name="Fan Y."/>
            <person name="Huang Z.Y."/>
            <person name="Cao C.C."/>
            <person name="Chen C.S."/>
            <person name="Chen Y.X."/>
            <person name="Fan D.D."/>
            <person name="He J."/>
            <person name="Hou H.L."/>
            <person name="Hu L."/>
            <person name="Hu X.T."/>
            <person name="Jiang X.T."/>
            <person name="Lai R."/>
            <person name="Lang Y.S."/>
            <person name="Liang B."/>
            <person name="Liao S.G."/>
            <person name="Mu D."/>
            <person name="Ma Y.Y."/>
            <person name="Niu Y.Y."/>
            <person name="Sun X.Q."/>
            <person name="Xia J.Q."/>
            <person name="Xiao J."/>
            <person name="Xiong Z.Q."/>
            <person name="Xu L."/>
            <person name="Yang L."/>
            <person name="Zhang Y."/>
            <person name="Zhao W."/>
            <person name="Zhao X.D."/>
            <person name="Zheng Y.T."/>
            <person name="Zhou J.M."/>
            <person name="Zhu Y.B."/>
            <person name="Zhang G.J."/>
            <person name="Wang J."/>
            <person name="Yao Y.G."/>
        </authorList>
    </citation>
    <scope>NUCLEOTIDE SEQUENCE [LARGE SCALE GENOMIC DNA]</scope>
</reference>
<keyword evidence="4" id="KW-0472">Membrane</keyword>
<dbReference type="STRING" id="246437.L9JAS1"/>
<evidence type="ECO:0000256" key="4">
    <source>
        <dbReference type="ARBA" id="ARBA00023136"/>
    </source>
</evidence>
<evidence type="ECO:0000313" key="8">
    <source>
        <dbReference type="Proteomes" id="UP000011518"/>
    </source>
</evidence>
<evidence type="ECO:0000256" key="1">
    <source>
        <dbReference type="ARBA" id="ARBA00004141"/>
    </source>
</evidence>
<dbReference type="GO" id="GO:0098703">
    <property type="term" value="P:calcium ion import across plasma membrane"/>
    <property type="evidence" value="ECO:0007669"/>
    <property type="project" value="TreeGrafter"/>
</dbReference>
<reference evidence="8" key="1">
    <citation type="submission" date="2012-07" db="EMBL/GenBank/DDBJ databases">
        <title>Genome of the Chinese tree shrew, a rising model animal genetically related to primates.</title>
        <authorList>
            <person name="Zhang G."/>
            <person name="Fan Y."/>
            <person name="Yao Y."/>
            <person name="Huang Z."/>
        </authorList>
    </citation>
    <scope>NUCLEOTIDE SEQUENCE [LARGE SCALE GENOMIC DNA]</scope>
</reference>
<accession>L9JAS1</accession>
<sequence length="90" mass="10252">MTACRQCVEAYQDYDHHAQEKYEEFESVLHKYLQSEEYSVKSCPEDCKDKGLYCKGAAALTQQKRIAVECMNAGRLTTESGKVKPMNSYG</sequence>
<keyword evidence="8" id="KW-1185">Reference proteome</keyword>
<dbReference type="AlphaFoldDB" id="L9JAS1"/>
<evidence type="ECO:0000256" key="5">
    <source>
        <dbReference type="ARBA" id="ARBA00023180"/>
    </source>
</evidence>
<dbReference type="Proteomes" id="UP000011518">
    <property type="component" value="Unassembled WGS sequence"/>
</dbReference>
<dbReference type="EMBL" id="KB321112">
    <property type="protein sequence ID" value="ELW47448.1"/>
    <property type="molecule type" value="Genomic_DNA"/>
</dbReference>
<name>L9JAS1_TUPCH</name>
<dbReference type="InterPro" id="IPR055288">
    <property type="entry name" value="NALCN_aux_factor_1/2"/>
</dbReference>
<comment type="similarity">
    <text evidence="6">Belongs to the NALF family.</text>
</comment>
<evidence type="ECO:0000256" key="3">
    <source>
        <dbReference type="ARBA" id="ARBA00022989"/>
    </source>
</evidence>
<keyword evidence="2 7" id="KW-0812">Transmembrane</keyword>
<dbReference type="eggNOG" id="ENOG502QQKW">
    <property type="taxonomic scope" value="Eukaryota"/>
</dbReference>